<dbReference type="CDD" id="cd03401">
    <property type="entry name" value="SPFH_prohibitin"/>
    <property type="match status" value="1"/>
</dbReference>
<name>A0ABN7T0L3_OIKDI</name>
<keyword evidence="3" id="KW-0999">Mitochondrion inner membrane</keyword>
<protein>
    <recommendedName>
        <fullName evidence="3">Prohibitin</fullName>
    </recommendedName>
</protein>
<dbReference type="PRINTS" id="PR00679">
    <property type="entry name" value="PROHIBITIN"/>
</dbReference>
<comment type="subcellular location">
    <subcellularLocation>
        <location evidence="3">Mitochondrion inner membrane</location>
    </subcellularLocation>
</comment>
<evidence type="ECO:0000256" key="2">
    <source>
        <dbReference type="ARBA" id="ARBA00046138"/>
    </source>
</evidence>
<evidence type="ECO:0000313" key="6">
    <source>
        <dbReference type="Proteomes" id="UP001158576"/>
    </source>
</evidence>
<dbReference type="Proteomes" id="UP001158576">
    <property type="component" value="Chromosome 1"/>
</dbReference>
<evidence type="ECO:0000259" key="4">
    <source>
        <dbReference type="SMART" id="SM00244"/>
    </source>
</evidence>
<keyword evidence="6" id="KW-1185">Reference proteome</keyword>
<keyword evidence="3" id="KW-0496">Mitochondrion</keyword>
<comment type="similarity">
    <text evidence="1 3">Belongs to the prohibitin family.</text>
</comment>
<dbReference type="InterPro" id="IPR036013">
    <property type="entry name" value="Band_7/SPFH_dom_sf"/>
</dbReference>
<dbReference type="EMBL" id="OU015566">
    <property type="protein sequence ID" value="CAG5108331.1"/>
    <property type="molecule type" value="Genomic_DNA"/>
</dbReference>
<dbReference type="InterPro" id="IPR001107">
    <property type="entry name" value="Band_7"/>
</dbReference>
<accession>A0ABN7T0L3</accession>
<dbReference type="SUPFAM" id="SSF117892">
    <property type="entry name" value="Band 7/SPFH domain"/>
    <property type="match status" value="1"/>
</dbReference>
<dbReference type="PANTHER" id="PTHR23222:SF0">
    <property type="entry name" value="PROHIBITIN 1"/>
    <property type="match status" value="1"/>
</dbReference>
<dbReference type="Pfam" id="PF01145">
    <property type="entry name" value="Band_7"/>
    <property type="match status" value="1"/>
</dbReference>
<evidence type="ECO:0000256" key="3">
    <source>
        <dbReference type="RuleBase" id="RU366048"/>
    </source>
</evidence>
<gene>
    <name evidence="5" type="ORF">OKIOD_LOCUS12510</name>
</gene>
<reference evidence="5 6" key="1">
    <citation type="submission" date="2021-04" db="EMBL/GenBank/DDBJ databases">
        <authorList>
            <person name="Bliznina A."/>
        </authorList>
    </citation>
    <scope>NUCLEOTIDE SEQUENCE [LARGE SCALE GENOMIC DNA]</scope>
</reference>
<proteinExistence type="inferred from homology"/>
<dbReference type="PANTHER" id="PTHR23222">
    <property type="entry name" value="PROHIBITIN"/>
    <property type="match status" value="1"/>
</dbReference>
<sequence>MAAILQGVGKLAATAGFVGVAVNSCIYNVDAGCRGVIFDRFRGVLQDVKQEGTHLLIPFIQTPHIYDVKTNPKMIRTATGSNDLQTVNVSLRILYRPEPAKLPQIYSELGLDYDERVLPSITNEVLKAVIARYNAEELITKRYTVTEAITKLLTERADQFGIILDDVALTHLTFSNEFTSAVEQKQIAQQKAEMARYRVEEAEQRKLAAIIRAEGDAEAAKLVSDAMQKSGEGLIEMRKLEAAEEISTNLSRNQRVTYLPSGQNSPGLLLNLQS</sequence>
<dbReference type="InterPro" id="IPR000163">
    <property type="entry name" value="Prohibitin"/>
</dbReference>
<keyword evidence="3" id="KW-0472">Membrane</keyword>
<dbReference type="Gene3D" id="3.30.479.30">
    <property type="entry name" value="Band 7 domain"/>
    <property type="match status" value="1"/>
</dbReference>
<evidence type="ECO:0000313" key="5">
    <source>
        <dbReference type="EMBL" id="CAG5108331.1"/>
    </source>
</evidence>
<comment type="function">
    <text evidence="2">In the plasma membrane, cooperates with CD86 to mediate CD86-signaling in B lymphocytes that regulates the level of IgG1 produced through the activation of distal signaling intermediates. Upon CD40 engagement, required to activate NF-kappa-B signaling pathway via phospholipase C and protein kinase C activation.</text>
</comment>
<dbReference type="SMART" id="SM00244">
    <property type="entry name" value="PHB"/>
    <property type="match status" value="1"/>
</dbReference>
<organism evidence="5 6">
    <name type="scientific">Oikopleura dioica</name>
    <name type="common">Tunicate</name>
    <dbReference type="NCBI Taxonomy" id="34765"/>
    <lineage>
        <taxon>Eukaryota</taxon>
        <taxon>Metazoa</taxon>
        <taxon>Chordata</taxon>
        <taxon>Tunicata</taxon>
        <taxon>Appendicularia</taxon>
        <taxon>Copelata</taxon>
        <taxon>Oikopleuridae</taxon>
        <taxon>Oikopleura</taxon>
    </lineage>
</organism>
<evidence type="ECO:0000256" key="1">
    <source>
        <dbReference type="ARBA" id="ARBA00009658"/>
    </source>
</evidence>
<feature type="domain" description="Band 7" evidence="4">
    <location>
        <begin position="24"/>
        <end position="186"/>
    </location>
</feature>